<keyword evidence="2" id="KW-1185">Reference proteome</keyword>
<sequence>MLEYILRQVDRGRNQLKRLYSINNFDRGIFRIIEEILCKILDSVNQIDIIHLRFIHRFFQEPCRVKLLENIHVYNDGFEFHILKYW</sequence>
<reference evidence="1 2" key="1">
    <citation type="submission" date="2018-06" db="EMBL/GenBank/DDBJ databases">
        <title>Whole genome sequencing of Candida tropicalis (genome annotated by CSBL at Korea University).</title>
        <authorList>
            <person name="Ahn J."/>
        </authorList>
    </citation>
    <scope>NUCLEOTIDE SEQUENCE [LARGE SCALE GENOMIC DNA]</scope>
    <source>
        <strain evidence="1 2">ATCC 20962</strain>
    </source>
</reference>
<evidence type="ECO:0000313" key="1">
    <source>
        <dbReference type="EMBL" id="RCK59089.1"/>
    </source>
</evidence>
<protein>
    <submittedName>
        <fullName evidence="1">Uncharacterized protein</fullName>
    </submittedName>
</protein>
<dbReference type="Proteomes" id="UP000253472">
    <property type="component" value="Unassembled WGS sequence"/>
</dbReference>
<accession>A0A367Y0B6</accession>
<proteinExistence type="predicted"/>
<organism evidence="1 2">
    <name type="scientific">Candida viswanathii</name>
    <dbReference type="NCBI Taxonomy" id="5486"/>
    <lineage>
        <taxon>Eukaryota</taxon>
        <taxon>Fungi</taxon>
        <taxon>Dikarya</taxon>
        <taxon>Ascomycota</taxon>
        <taxon>Saccharomycotina</taxon>
        <taxon>Pichiomycetes</taxon>
        <taxon>Debaryomycetaceae</taxon>
        <taxon>Candida/Lodderomyces clade</taxon>
        <taxon>Candida</taxon>
    </lineage>
</organism>
<comment type="caution">
    <text evidence="1">The sequence shown here is derived from an EMBL/GenBank/DDBJ whole genome shotgun (WGS) entry which is preliminary data.</text>
</comment>
<name>A0A367Y0B6_9ASCO</name>
<gene>
    <name evidence="1" type="ORF">Cantr_07944</name>
</gene>
<dbReference type="EMBL" id="QLNQ01000027">
    <property type="protein sequence ID" value="RCK59089.1"/>
    <property type="molecule type" value="Genomic_DNA"/>
</dbReference>
<dbReference type="AlphaFoldDB" id="A0A367Y0B6"/>
<evidence type="ECO:0000313" key="2">
    <source>
        <dbReference type="Proteomes" id="UP000253472"/>
    </source>
</evidence>